<feature type="transmembrane region" description="Helical" evidence="6">
    <location>
        <begin position="225"/>
        <end position="249"/>
    </location>
</feature>
<dbReference type="NCBIfam" id="TIGR00374">
    <property type="entry name" value="flippase-like domain"/>
    <property type="match status" value="1"/>
</dbReference>
<reference evidence="7 8" key="1">
    <citation type="submission" date="2019-10" db="EMBL/GenBank/DDBJ databases">
        <authorList>
            <person name="Dong K."/>
        </authorList>
    </citation>
    <scope>NUCLEOTIDE SEQUENCE [LARGE SCALE GENOMIC DNA]</scope>
    <source>
        <strain evidence="8">dk4302</strain>
    </source>
</reference>
<feature type="transmembrane region" description="Helical" evidence="6">
    <location>
        <begin position="159"/>
        <end position="180"/>
    </location>
</feature>
<dbReference type="GO" id="GO:0005886">
    <property type="term" value="C:plasma membrane"/>
    <property type="evidence" value="ECO:0007669"/>
    <property type="project" value="UniProtKB-SubCell"/>
</dbReference>
<dbReference type="PANTHER" id="PTHR39087:SF2">
    <property type="entry name" value="UPF0104 MEMBRANE PROTEIN MJ1595"/>
    <property type="match status" value="1"/>
</dbReference>
<evidence type="ECO:0000256" key="2">
    <source>
        <dbReference type="ARBA" id="ARBA00022475"/>
    </source>
</evidence>
<evidence type="ECO:0000256" key="5">
    <source>
        <dbReference type="ARBA" id="ARBA00023136"/>
    </source>
</evidence>
<evidence type="ECO:0000256" key="4">
    <source>
        <dbReference type="ARBA" id="ARBA00022989"/>
    </source>
</evidence>
<evidence type="ECO:0000256" key="3">
    <source>
        <dbReference type="ARBA" id="ARBA00022692"/>
    </source>
</evidence>
<accession>A0A5Q0Q8M6</accession>
<proteinExistence type="predicted"/>
<feature type="transmembrane region" description="Helical" evidence="6">
    <location>
        <begin position="12"/>
        <end position="31"/>
    </location>
</feature>
<dbReference type="PANTHER" id="PTHR39087">
    <property type="entry name" value="UPF0104 MEMBRANE PROTEIN MJ1595"/>
    <property type="match status" value="1"/>
</dbReference>
<feature type="transmembrane region" description="Helical" evidence="6">
    <location>
        <begin position="255"/>
        <end position="276"/>
    </location>
</feature>
<evidence type="ECO:0000256" key="1">
    <source>
        <dbReference type="ARBA" id="ARBA00004651"/>
    </source>
</evidence>
<sequence>MGSELSVYVRRTKILLFIVVLICMIVFIWKTDFQSIKHTLANIGFKFFYLLIITYLAYFFGTWSWHVTLKKNRSKISILQLFSIRQVGETVGQYNPTSIIGGDLLKAQMLGRYHIDQLSAIESVATARITAVLSQILIFLIACIYLLYNNSSLINSRYGYVFCGLFILLIFLKVYFFIWISKKKNQSNRPQELTKPNVLQTLIQKSKGLLFNISQTYQNDPKSFWYSYLLAAIHWLIGSLEFYLILIFLGFNVSVIQGVLLDMSVIVFKSFAAFIPGQLGIEELGNKIMLALIGIHSATAWITVSILRRARQIIWIGIGFILYFFIKKDVQHATFKA</sequence>
<dbReference type="Proteomes" id="UP000326921">
    <property type="component" value="Chromosome"/>
</dbReference>
<dbReference type="InterPro" id="IPR022791">
    <property type="entry name" value="L-PG_synthase/AglD"/>
</dbReference>
<dbReference type="KEGG" id="sphe:GFH32_04450"/>
<keyword evidence="5 6" id="KW-0472">Membrane</keyword>
<organism evidence="7 8">
    <name type="scientific">Sphingobacterium zhuxiongii</name>
    <dbReference type="NCBI Taxonomy" id="2662364"/>
    <lineage>
        <taxon>Bacteria</taxon>
        <taxon>Pseudomonadati</taxon>
        <taxon>Bacteroidota</taxon>
        <taxon>Sphingobacteriia</taxon>
        <taxon>Sphingobacteriales</taxon>
        <taxon>Sphingobacteriaceae</taxon>
        <taxon>Sphingobacterium</taxon>
    </lineage>
</organism>
<evidence type="ECO:0000313" key="7">
    <source>
        <dbReference type="EMBL" id="QGA25614.1"/>
    </source>
</evidence>
<name>A0A5Q0Q8M6_9SPHI</name>
<feature type="transmembrane region" description="Helical" evidence="6">
    <location>
        <begin position="288"/>
        <end position="304"/>
    </location>
</feature>
<evidence type="ECO:0000256" key="6">
    <source>
        <dbReference type="SAM" id="Phobius"/>
    </source>
</evidence>
<keyword evidence="2" id="KW-1003">Cell membrane</keyword>
<comment type="subcellular location">
    <subcellularLocation>
        <location evidence="1">Cell membrane</location>
        <topology evidence="1">Multi-pass membrane protein</topology>
    </subcellularLocation>
</comment>
<dbReference type="AlphaFoldDB" id="A0A5Q0Q8M6"/>
<protein>
    <submittedName>
        <fullName evidence="7">Flippase-like domain-containing protein</fullName>
    </submittedName>
</protein>
<feature type="transmembrane region" description="Helical" evidence="6">
    <location>
        <begin position="310"/>
        <end position="326"/>
    </location>
</feature>
<dbReference type="RefSeq" id="WP_153509934.1">
    <property type="nucleotide sequence ID" value="NZ_CP045652.1"/>
</dbReference>
<feature type="transmembrane region" description="Helical" evidence="6">
    <location>
        <begin position="129"/>
        <end position="147"/>
    </location>
</feature>
<gene>
    <name evidence="7" type="ORF">GFH32_04450</name>
</gene>
<dbReference type="Pfam" id="PF03706">
    <property type="entry name" value="LPG_synthase_TM"/>
    <property type="match status" value="1"/>
</dbReference>
<keyword evidence="4 6" id="KW-1133">Transmembrane helix</keyword>
<feature type="transmembrane region" description="Helical" evidence="6">
    <location>
        <begin position="43"/>
        <end position="65"/>
    </location>
</feature>
<evidence type="ECO:0000313" key="8">
    <source>
        <dbReference type="Proteomes" id="UP000326921"/>
    </source>
</evidence>
<keyword evidence="8" id="KW-1185">Reference proteome</keyword>
<dbReference type="EMBL" id="CP045652">
    <property type="protein sequence ID" value="QGA25614.1"/>
    <property type="molecule type" value="Genomic_DNA"/>
</dbReference>
<keyword evidence="3 6" id="KW-0812">Transmembrane</keyword>